<evidence type="ECO:0000313" key="9">
    <source>
        <dbReference type="Proteomes" id="UP000292686"/>
    </source>
</evidence>
<dbReference type="Pfam" id="PF00005">
    <property type="entry name" value="ABC_tran"/>
    <property type="match status" value="1"/>
</dbReference>
<dbReference type="PROSITE" id="PS50893">
    <property type="entry name" value="ABC_TRANSPORTER_2"/>
    <property type="match status" value="1"/>
</dbReference>
<dbReference type="SUPFAM" id="SSF52540">
    <property type="entry name" value="P-loop containing nucleoside triphosphate hydrolases"/>
    <property type="match status" value="1"/>
</dbReference>
<dbReference type="EMBL" id="JACCBI010000001">
    <property type="protein sequence ID" value="NYD67015.1"/>
    <property type="molecule type" value="Genomic_DNA"/>
</dbReference>
<dbReference type="GO" id="GO:0016887">
    <property type="term" value="F:ATP hydrolysis activity"/>
    <property type="evidence" value="ECO:0007669"/>
    <property type="project" value="InterPro"/>
</dbReference>
<sequence length="249" mass="26194">MSRATSEALRFDAVTKRYGALTAVDDISFTVEQGETVGLVGPNGAGKSTLLKSLIGAIRPTSGAVRIRGSRITELPAPGRTVGFVLDPDGLTPGLSVLTALRLEARALGVDRVAVDRALERHGVADLGRRRVGNLSTGQRRRVALAAATLASPGILVLDEPTNGLDIEAVIDLRTHLVARRAEGLTTLVSSHDLGELTRLVDRVVVVNRTVRYDGVLPASSAEEAEAWYLTLVGGVADPVAHPSERSAS</sequence>
<feature type="domain" description="ABC transporter" evidence="5">
    <location>
        <begin position="9"/>
        <end position="234"/>
    </location>
</feature>
<evidence type="ECO:0000256" key="2">
    <source>
        <dbReference type="ARBA" id="ARBA00022448"/>
    </source>
</evidence>
<dbReference type="Proteomes" id="UP000292686">
    <property type="component" value="Unassembled WGS sequence"/>
</dbReference>
<accession>A0A4Q2M0X5</accession>
<dbReference type="InterPro" id="IPR003593">
    <property type="entry name" value="AAA+_ATPase"/>
</dbReference>
<keyword evidence="4 8" id="KW-0067">ATP-binding</keyword>
<comment type="similarity">
    <text evidence="1">Belongs to the ABC transporter superfamily.</text>
</comment>
<evidence type="ECO:0000313" key="6">
    <source>
        <dbReference type="EMBL" id="NYD67015.1"/>
    </source>
</evidence>
<dbReference type="GO" id="GO:0005524">
    <property type="term" value="F:ATP binding"/>
    <property type="evidence" value="ECO:0007669"/>
    <property type="project" value="UniProtKB-KW"/>
</dbReference>
<keyword evidence="2" id="KW-0813">Transport</keyword>
<dbReference type="Proteomes" id="UP000581087">
    <property type="component" value="Unassembled WGS sequence"/>
</dbReference>
<evidence type="ECO:0000256" key="3">
    <source>
        <dbReference type="ARBA" id="ARBA00022741"/>
    </source>
</evidence>
<dbReference type="RefSeq" id="WP_129176845.1">
    <property type="nucleotide sequence ID" value="NZ_JACCBI010000001.1"/>
</dbReference>
<keyword evidence="9" id="KW-1185">Reference proteome</keyword>
<dbReference type="InterPro" id="IPR003439">
    <property type="entry name" value="ABC_transporter-like_ATP-bd"/>
</dbReference>
<organism evidence="8 9">
    <name type="scientific">Agromyces atrinae</name>
    <dbReference type="NCBI Taxonomy" id="592376"/>
    <lineage>
        <taxon>Bacteria</taxon>
        <taxon>Bacillati</taxon>
        <taxon>Actinomycetota</taxon>
        <taxon>Actinomycetes</taxon>
        <taxon>Micrococcales</taxon>
        <taxon>Microbacteriaceae</taxon>
        <taxon>Agromyces</taxon>
    </lineage>
</organism>
<reference evidence="8 9" key="1">
    <citation type="submission" date="2019-01" db="EMBL/GenBank/DDBJ databases">
        <title>Agromyces.</title>
        <authorList>
            <person name="Li J."/>
        </authorList>
    </citation>
    <scope>NUCLEOTIDE SEQUENCE [LARGE SCALE GENOMIC DNA]</scope>
    <source>
        <strain evidence="8 9">DSM 23870</strain>
    </source>
</reference>
<name>A0A4Q2M0X5_9MICO</name>
<protein>
    <submittedName>
        <fullName evidence="6">ABC-2 type transport system ATP-binding protein</fullName>
    </submittedName>
    <submittedName>
        <fullName evidence="8">ATP-binding cassette domain-containing protein</fullName>
    </submittedName>
</protein>
<gene>
    <name evidence="6" type="ORF">BJ972_001534</name>
    <name evidence="8" type="ORF">ESP50_15625</name>
    <name evidence="7" type="ORF">ESP50_16220</name>
</gene>
<dbReference type="SMART" id="SM00382">
    <property type="entry name" value="AAA"/>
    <property type="match status" value="1"/>
</dbReference>
<evidence type="ECO:0000256" key="1">
    <source>
        <dbReference type="ARBA" id="ARBA00005417"/>
    </source>
</evidence>
<evidence type="ECO:0000313" key="7">
    <source>
        <dbReference type="EMBL" id="RXZ85251.1"/>
    </source>
</evidence>
<dbReference type="Gene3D" id="3.40.50.300">
    <property type="entry name" value="P-loop containing nucleotide triphosphate hydrolases"/>
    <property type="match status" value="1"/>
</dbReference>
<evidence type="ECO:0000259" key="5">
    <source>
        <dbReference type="PROSITE" id="PS50893"/>
    </source>
</evidence>
<dbReference type="OrthoDB" id="9804819at2"/>
<proteinExistence type="inferred from homology"/>
<dbReference type="EMBL" id="SDPM01000010">
    <property type="protein sequence ID" value="RXZ85359.1"/>
    <property type="molecule type" value="Genomic_DNA"/>
</dbReference>
<reference evidence="6 10" key="2">
    <citation type="submission" date="2020-07" db="EMBL/GenBank/DDBJ databases">
        <title>Sequencing the genomes of 1000 actinobacteria strains.</title>
        <authorList>
            <person name="Klenk H.-P."/>
        </authorList>
    </citation>
    <scope>NUCLEOTIDE SEQUENCE [LARGE SCALE GENOMIC DNA]</scope>
    <source>
        <strain evidence="6 10">DSM 23870</strain>
    </source>
</reference>
<dbReference type="EMBL" id="SDPM01000011">
    <property type="protein sequence ID" value="RXZ85251.1"/>
    <property type="molecule type" value="Genomic_DNA"/>
</dbReference>
<evidence type="ECO:0000313" key="8">
    <source>
        <dbReference type="EMBL" id="RXZ85359.1"/>
    </source>
</evidence>
<dbReference type="PANTHER" id="PTHR43335:SF4">
    <property type="entry name" value="ABC TRANSPORTER, ATP-BINDING PROTEIN"/>
    <property type="match status" value="1"/>
</dbReference>
<evidence type="ECO:0000313" key="10">
    <source>
        <dbReference type="Proteomes" id="UP000581087"/>
    </source>
</evidence>
<comment type="caution">
    <text evidence="8">The sequence shown here is derived from an EMBL/GenBank/DDBJ whole genome shotgun (WGS) entry which is preliminary data.</text>
</comment>
<evidence type="ECO:0000256" key="4">
    <source>
        <dbReference type="ARBA" id="ARBA00022840"/>
    </source>
</evidence>
<dbReference type="PANTHER" id="PTHR43335">
    <property type="entry name" value="ABC TRANSPORTER, ATP-BINDING PROTEIN"/>
    <property type="match status" value="1"/>
</dbReference>
<keyword evidence="3" id="KW-0547">Nucleotide-binding</keyword>
<dbReference type="InterPro" id="IPR027417">
    <property type="entry name" value="P-loop_NTPase"/>
</dbReference>
<dbReference type="AlphaFoldDB" id="A0A4Q2M0X5"/>